<dbReference type="KEGG" id="tig:THII_1356"/>
<proteinExistence type="predicted"/>
<dbReference type="STRING" id="40754.THII_1356"/>
<sequence>MLKRIYIDNYKIFVNFSLDFKQSNLLLGENGSGKTTLFEVINRLKEFVINNNNGSDRFKQLNEI</sequence>
<dbReference type="AlphaFoldDB" id="A0A090ACX7"/>
<dbReference type="Pfam" id="PF13175">
    <property type="entry name" value="AAA_15"/>
    <property type="match status" value="1"/>
</dbReference>
<dbReference type="SUPFAM" id="SSF52540">
    <property type="entry name" value="P-loop containing nucleoside triphosphate hydrolases"/>
    <property type="match status" value="1"/>
</dbReference>
<dbReference type="InterPro" id="IPR041685">
    <property type="entry name" value="AAA_GajA/Old/RecF-like"/>
</dbReference>
<dbReference type="Proteomes" id="UP000031623">
    <property type="component" value="Chromosome"/>
</dbReference>
<accession>A0A090ACX7</accession>
<keyword evidence="3" id="KW-1185">Reference proteome</keyword>
<protein>
    <submittedName>
        <fullName evidence="2">ATPase</fullName>
    </submittedName>
</protein>
<dbReference type="HOGENOM" id="CLU_2866415_0_0_6"/>
<dbReference type="Gene3D" id="3.40.50.300">
    <property type="entry name" value="P-loop containing nucleotide triphosphate hydrolases"/>
    <property type="match status" value="1"/>
</dbReference>
<evidence type="ECO:0000313" key="3">
    <source>
        <dbReference type="Proteomes" id="UP000031623"/>
    </source>
</evidence>
<organism evidence="2 3">
    <name type="scientific">Thioploca ingrica</name>
    <dbReference type="NCBI Taxonomy" id="40754"/>
    <lineage>
        <taxon>Bacteria</taxon>
        <taxon>Pseudomonadati</taxon>
        <taxon>Pseudomonadota</taxon>
        <taxon>Gammaproteobacteria</taxon>
        <taxon>Thiotrichales</taxon>
        <taxon>Thiotrichaceae</taxon>
        <taxon>Thioploca</taxon>
    </lineage>
</organism>
<gene>
    <name evidence="2" type="ORF">THII_1356</name>
</gene>
<evidence type="ECO:0000259" key="1">
    <source>
        <dbReference type="Pfam" id="PF13175"/>
    </source>
</evidence>
<reference evidence="2 3" key="1">
    <citation type="journal article" date="2014" name="ISME J.">
        <title>Ecophysiology of Thioploca ingrica as revealed by the complete genome sequence supplemented with proteomic evidence.</title>
        <authorList>
            <person name="Kojima H."/>
            <person name="Ogura Y."/>
            <person name="Yamamoto N."/>
            <person name="Togashi T."/>
            <person name="Mori H."/>
            <person name="Watanabe T."/>
            <person name="Nemoto F."/>
            <person name="Kurokawa K."/>
            <person name="Hayashi T."/>
            <person name="Fukui M."/>
        </authorList>
    </citation>
    <scope>NUCLEOTIDE SEQUENCE [LARGE SCALE GENOMIC DNA]</scope>
</reference>
<evidence type="ECO:0000313" key="2">
    <source>
        <dbReference type="EMBL" id="BAP55653.1"/>
    </source>
</evidence>
<feature type="domain" description="Endonuclease GajA/Old nuclease/RecF-like AAA" evidence="1">
    <location>
        <begin position="1"/>
        <end position="46"/>
    </location>
</feature>
<name>A0A090ACX7_9GAMM</name>
<dbReference type="OrthoDB" id="9803889at2"/>
<dbReference type="InterPro" id="IPR027417">
    <property type="entry name" value="P-loop_NTPase"/>
</dbReference>
<dbReference type="EMBL" id="AP014633">
    <property type="protein sequence ID" value="BAP55653.1"/>
    <property type="molecule type" value="Genomic_DNA"/>
</dbReference>